<dbReference type="AlphaFoldDB" id="A0AA40ANE5"/>
<protein>
    <submittedName>
        <fullName evidence="1">Uncharacterized protein</fullName>
    </submittedName>
</protein>
<evidence type="ECO:0000313" key="2">
    <source>
        <dbReference type="Proteomes" id="UP001172159"/>
    </source>
</evidence>
<keyword evidence="2" id="KW-1185">Reference proteome</keyword>
<evidence type="ECO:0000313" key="1">
    <source>
        <dbReference type="EMBL" id="KAK0719027.1"/>
    </source>
</evidence>
<dbReference type="EMBL" id="JAUKTV010000013">
    <property type="protein sequence ID" value="KAK0719027.1"/>
    <property type="molecule type" value="Genomic_DNA"/>
</dbReference>
<gene>
    <name evidence="1" type="ORF">B0T21DRAFT_415042</name>
</gene>
<proteinExistence type="predicted"/>
<name>A0AA40ANE5_9PEZI</name>
<comment type="caution">
    <text evidence="1">The sequence shown here is derived from an EMBL/GenBank/DDBJ whole genome shotgun (WGS) entry which is preliminary data.</text>
</comment>
<dbReference type="Proteomes" id="UP001172159">
    <property type="component" value="Unassembled WGS sequence"/>
</dbReference>
<accession>A0AA40ANE5</accession>
<sequence length="165" mass="18713">MTPYYTITIPPHWQLLMSELQIANPAAAAFIISCFADYVSHFLIHQPASLLDPHFPDLRMRINLTLMNGGVPFAWTNMHQLCNNPSAGQADHSAVFVIRVLQYAAGTYAFQSAYELLHDEAILKEMHVILCKLQSIWIGTSHAWVEDERVREALKVALHRAMREA</sequence>
<reference evidence="1" key="1">
    <citation type="submission" date="2023-06" db="EMBL/GenBank/DDBJ databases">
        <title>Genome-scale phylogeny and comparative genomics of the fungal order Sordariales.</title>
        <authorList>
            <consortium name="Lawrence Berkeley National Laboratory"/>
            <person name="Hensen N."/>
            <person name="Bonometti L."/>
            <person name="Westerberg I."/>
            <person name="Brannstrom I.O."/>
            <person name="Guillou S."/>
            <person name="Cros-Aarteil S."/>
            <person name="Calhoun S."/>
            <person name="Haridas S."/>
            <person name="Kuo A."/>
            <person name="Mondo S."/>
            <person name="Pangilinan J."/>
            <person name="Riley R."/>
            <person name="Labutti K."/>
            <person name="Andreopoulos B."/>
            <person name="Lipzen A."/>
            <person name="Chen C."/>
            <person name="Yanf M."/>
            <person name="Daum C."/>
            <person name="Ng V."/>
            <person name="Clum A."/>
            <person name="Steindorff A."/>
            <person name="Ohm R."/>
            <person name="Martin F."/>
            <person name="Silar P."/>
            <person name="Natvig D."/>
            <person name="Lalanne C."/>
            <person name="Gautier V."/>
            <person name="Ament-Velasquez S.L."/>
            <person name="Kruys A."/>
            <person name="Hutchinson M.I."/>
            <person name="Powell A.J."/>
            <person name="Barry K."/>
            <person name="Miller A.N."/>
            <person name="Grigoriev I.V."/>
            <person name="Debuchy R."/>
            <person name="Gladieux P."/>
            <person name="Thoren M.H."/>
            <person name="Johannesson H."/>
        </authorList>
    </citation>
    <scope>NUCLEOTIDE SEQUENCE</scope>
    <source>
        <strain evidence="1">CBS 540.89</strain>
    </source>
</reference>
<organism evidence="1 2">
    <name type="scientific">Apiosordaria backusii</name>
    <dbReference type="NCBI Taxonomy" id="314023"/>
    <lineage>
        <taxon>Eukaryota</taxon>
        <taxon>Fungi</taxon>
        <taxon>Dikarya</taxon>
        <taxon>Ascomycota</taxon>
        <taxon>Pezizomycotina</taxon>
        <taxon>Sordariomycetes</taxon>
        <taxon>Sordariomycetidae</taxon>
        <taxon>Sordariales</taxon>
        <taxon>Lasiosphaeriaceae</taxon>
        <taxon>Apiosordaria</taxon>
    </lineage>
</organism>